<evidence type="ECO:0000313" key="4">
    <source>
        <dbReference type="EMBL" id="KAK2947425.1"/>
    </source>
</evidence>
<comment type="caution">
    <text evidence="4">The sequence shown here is derived from an EMBL/GenBank/DDBJ whole genome shotgun (WGS) entry which is preliminary data.</text>
</comment>
<protein>
    <submittedName>
        <fullName evidence="4">Uncharacterized protein</fullName>
    </submittedName>
</protein>
<reference evidence="4 5" key="1">
    <citation type="journal article" date="2022" name="bioRxiv">
        <title>Genomics of Preaxostyla Flagellates Illuminates Evolutionary Transitions and the Path Towards Mitochondrial Loss.</title>
        <authorList>
            <person name="Novak L.V.F."/>
            <person name="Treitli S.C."/>
            <person name="Pyrih J."/>
            <person name="Halakuc P."/>
            <person name="Pipaliya S.V."/>
            <person name="Vacek V."/>
            <person name="Brzon O."/>
            <person name="Soukal P."/>
            <person name="Eme L."/>
            <person name="Dacks J.B."/>
            <person name="Karnkowska A."/>
            <person name="Elias M."/>
            <person name="Hampl V."/>
        </authorList>
    </citation>
    <scope>NUCLEOTIDE SEQUENCE [LARGE SCALE GENOMIC DNA]</scope>
    <source>
        <strain evidence="4">NAU3</strain>
        <tissue evidence="4">Gut</tissue>
    </source>
</reference>
<gene>
    <name evidence="4" type="ORF">BLNAU_17671</name>
</gene>
<accession>A0ABQ9XB32</accession>
<evidence type="ECO:0000313" key="5">
    <source>
        <dbReference type="Proteomes" id="UP001281761"/>
    </source>
</evidence>
<keyword evidence="2" id="KW-0175">Coiled coil</keyword>
<feature type="region of interest" description="Disordered" evidence="3">
    <location>
        <begin position="256"/>
        <end position="282"/>
    </location>
</feature>
<dbReference type="InterPro" id="IPR011030">
    <property type="entry name" value="Lipovitellin_superhlx_dom"/>
</dbReference>
<feature type="compositionally biased region" description="Polar residues" evidence="3">
    <location>
        <begin position="980"/>
        <end position="989"/>
    </location>
</feature>
<feature type="compositionally biased region" description="Polar residues" evidence="3">
    <location>
        <begin position="763"/>
        <end position="817"/>
    </location>
</feature>
<feature type="compositionally biased region" description="Basic and acidic residues" evidence="3">
    <location>
        <begin position="752"/>
        <end position="762"/>
    </location>
</feature>
<dbReference type="SUPFAM" id="SSF48371">
    <property type="entry name" value="ARM repeat"/>
    <property type="match status" value="1"/>
</dbReference>
<dbReference type="InterPro" id="IPR011989">
    <property type="entry name" value="ARM-like"/>
</dbReference>
<feature type="coiled-coil region" evidence="2">
    <location>
        <begin position="143"/>
        <end position="170"/>
    </location>
</feature>
<keyword evidence="5" id="KW-1185">Reference proteome</keyword>
<dbReference type="InterPro" id="IPR000357">
    <property type="entry name" value="HEAT"/>
</dbReference>
<feature type="compositionally biased region" description="Polar residues" evidence="3">
    <location>
        <begin position="177"/>
        <end position="190"/>
    </location>
</feature>
<evidence type="ECO:0000256" key="2">
    <source>
        <dbReference type="SAM" id="Coils"/>
    </source>
</evidence>
<name>A0ABQ9XB32_9EUKA</name>
<feature type="compositionally biased region" description="Acidic residues" evidence="3">
    <location>
        <begin position="263"/>
        <end position="278"/>
    </location>
</feature>
<feature type="compositionally biased region" description="Basic and acidic residues" evidence="3">
    <location>
        <begin position="33"/>
        <end position="44"/>
    </location>
</feature>
<dbReference type="Proteomes" id="UP001281761">
    <property type="component" value="Unassembled WGS sequence"/>
</dbReference>
<feature type="region of interest" description="Disordered" evidence="3">
    <location>
        <begin position="173"/>
        <end position="193"/>
    </location>
</feature>
<dbReference type="Gene3D" id="1.25.10.10">
    <property type="entry name" value="Leucine-rich Repeat Variant"/>
    <property type="match status" value="2"/>
</dbReference>
<dbReference type="EMBL" id="JARBJD010000202">
    <property type="protein sequence ID" value="KAK2947425.1"/>
    <property type="molecule type" value="Genomic_DNA"/>
</dbReference>
<feature type="region of interest" description="Disordered" evidence="3">
    <location>
        <begin position="1418"/>
        <end position="1447"/>
    </location>
</feature>
<proteinExistence type="predicted"/>
<dbReference type="SUPFAM" id="SSF48431">
    <property type="entry name" value="Lipovitellin-phosvitin complex, superhelical domain"/>
    <property type="match status" value="1"/>
</dbReference>
<evidence type="ECO:0000256" key="3">
    <source>
        <dbReference type="SAM" id="MobiDB-lite"/>
    </source>
</evidence>
<feature type="compositionally biased region" description="Polar residues" evidence="3">
    <location>
        <begin position="343"/>
        <end position="353"/>
    </location>
</feature>
<feature type="region of interest" description="Disordered" evidence="3">
    <location>
        <begin position="612"/>
        <end position="644"/>
    </location>
</feature>
<keyword evidence="1" id="KW-0677">Repeat</keyword>
<feature type="compositionally biased region" description="Low complexity" evidence="3">
    <location>
        <begin position="635"/>
        <end position="644"/>
    </location>
</feature>
<dbReference type="InterPro" id="IPR016024">
    <property type="entry name" value="ARM-type_fold"/>
</dbReference>
<evidence type="ECO:0000256" key="1">
    <source>
        <dbReference type="ARBA" id="ARBA00022737"/>
    </source>
</evidence>
<sequence>MTTPLVAGAERTSSSIRTFREFQSLRHATKGTSDIKPRDPRLETLGESQRTSTALSDKHYTTELFNNSETGQPILIDYGTGGGGRFHRKSAQQDEDEAPLEEDRWETAFQTTRRQTLSELTATELSPTKRQAQRGFQQYLNPKSVETAQIHQLAEELEDKKEKKAQIVDDIYHTSKSEASPKSSPQNMRSLSPDKLRAKPIHYTMNYQQKLSISSTKVLQRVLEEKRSGSNVPEIGPTNLFVAEQTIPEQQFLEGIKDHPDTSSEEDVESPEPEEEEPLLIPPEDSSVLDKIAHLCSLLSHKREEIRYGALRSLCKYPPRILIRLRITDPDTDETGTKDQKPETSNPEINRSESGGGVVTAIHDLLEFYETESSRILTLALYILSLLKSHSLPVLPLLIDILHSPEASSLRGMIVDTIINIGGYGIETLLSSAVKGRDSDLESSILTHMANNNQIFHSILLPSILRDFKGASKEKKDTMLKILEACEHHVYPLTVNSTEWSQNSIDYGHDHSTGSKPTYIVAPPDCQKTTTSFWSPCLPVLVESLCYGVGNPLRIAYHIRSCGREGEKILISLLTSVTIPTHARVAAARALSWIFPTDEQIEQIVKISADERKEKKRQEREDEQPSQSEQDHPSPRLTTPSTSSHNKLIHTFVPTLPFAKKIRKARFYVNCVDIERFSRPAEWELIRSKTERNGLFEDSILVDPREFMSLLKTGLAENVFLWNPQPEKRADEDEWIGRKKTMTLKSSSEPTDVFHKEEHPKSLEQTNPDTNHQPDTSPLNDTLPSFHTSSPIHFPSRQSEVQRTHTTPTSHNQSLPFNPTRYCPPDSFILLPPPTRISVIDALTSQLLDQSNPTNVRICCSESLCNLSVHSAAFVVDELITIVNNENESSAVKESVVRALGSFGNVDERLEELLLDSKTERRIKLGIERRRKLIQVNKQRRTVNDSKSQLEGNYSNFLRTSKPKAKKMVDTVEASRAVSRANSRPTSRVMSRRGSKTSLNEEEKEATIRPRQPVAQPSCFSRIVSCLLGCLNSEFWQIRTTAVESLGRLTRTSNTASTAFPSFSFLFALDEERVKDESKMKESVGEEGVERLENPFCVYSSLFPAPLPTPSRLSLSHDSTSPFPTTLPHRPTLLPIVSVLTDALLKGISNRHHIASTLASMSLQGLEGLLDITRQSTNISMQVQQARQAVLFSLSRVDFAAAGEIDTSFPYLLSSSSLVDSIVETLFQACCDSTPNVRKAGVSGLGKVFSIAKEAAASKSTSTFSHPLLEDKAFLPTIYPYLGDSDRAVSLSAGRVLAQCGEEGELLLVEGLLRDSSSIIRVGACFGLGEAVKRRKKKMEEKRRMEGSDADNVEFTGFVGIGPLLLALRDQSWSVRTAASRVVIDIGLEGICRFLDTRGEGQRITLIMTIQDILGEAEEQRSRREQTRREQKGGGKAVRRPQKKAEEVDRGYAAELVMFLERVLEQYSFVDNEEEEEEAEMH</sequence>
<feature type="compositionally biased region" description="Basic and acidic residues" evidence="3">
    <location>
        <begin position="999"/>
        <end position="1008"/>
    </location>
</feature>
<feature type="region of interest" description="Disordered" evidence="3">
    <location>
        <begin position="327"/>
        <end position="355"/>
    </location>
</feature>
<organism evidence="4 5">
    <name type="scientific">Blattamonas nauphoetae</name>
    <dbReference type="NCBI Taxonomy" id="2049346"/>
    <lineage>
        <taxon>Eukaryota</taxon>
        <taxon>Metamonada</taxon>
        <taxon>Preaxostyla</taxon>
        <taxon>Oxymonadida</taxon>
        <taxon>Blattamonas</taxon>
    </lineage>
</organism>
<feature type="region of interest" description="Disordered" evidence="3">
    <location>
        <begin position="976"/>
        <end position="1010"/>
    </location>
</feature>
<feature type="region of interest" description="Disordered" evidence="3">
    <location>
        <begin position="27"/>
        <end position="51"/>
    </location>
</feature>
<feature type="compositionally biased region" description="Basic and acidic residues" evidence="3">
    <location>
        <begin position="1418"/>
        <end position="1433"/>
    </location>
</feature>
<feature type="region of interest" description="Disordered" evidence="3">
    <location>
        <begin position="741"/>
        <end position="818"/>
    </location>
</feature>
<feature type="region of interest" description="Disordered" evidence="3">
    <location>
        <begin position="82"/>
        <end position="102"/>
    </location>
</feature>
<dbReference type="Pfam" id="PF02985">
    <property type="entry name" value="HEAT"/>
    <property type="match status" value="1"/>
</dbReference>